<comment type="subcellular location">
    <subcellularLocation>
        <location evidence="6">Cytoplasm</location>
    </subcellularLocation>
    <subcellularLocation>
        <location evidence="6">Preautophagosomal structure membrane</location>
        <topology evidence="6">Peripheral membrane protein</topology>
    </subcellularLocation>
</comment>
<gene>
    <name evidence="7" type="ORF">PoMZ_03129</name>
</gene>
<comment type="function">
    <text evidence="6">Autophagy-specific protein that functions in response to autophagy-inducing signals as a scaffold to recruit other ATG proteins to organize preautophagosomal structure (PAS) formation. Modulates the timing and magnitude of the autophagy response, such as the size of the sequestering vesicles. Plays particularly a role in pexophagy and nucleophagy.</text>
</comment>
<dbReference type="InterPro" id="IPR007240">
    <property type="entry name" value="Atg17"/>
</dbReference>
<evidence type="ECO:0000256" key="2">
    <source>
        <dbReference type="ARBA" id="ARBA00013806"/>
    </source>
</evidence>
<dbReference type="GO" id="GO:0034727">
    <property type="term" value="P:piecemeal microautophagy of the nucleus"/>
    <property type="evidence" value="ECO:0007669"/>
    <property type="project" value="TreeGrafter"/>
</dbReference>
<evidence type="ECO:0000313" key="8">
    <source>
        <dbReference type="Proteomes" id="UP000294847"/>
    </source>
</evidence>
<dbReference type="AlphaFoldDB" id="A0A4P7NAV4"/>
<proteinExistence type="inferred from homology"/>
<dbReference type="PANTHER" id="PTHR28005:SF1">
    <property type="entry name" value="AUTOPHAGY-RELATED PROTEIN 17"/>
    <property type="match status" value="1"/>
</dbReference>
<evidence type="ECO:0000256" key="1">
    <source>
        <dbReference type="ARBA" id="ARBA00006259"/>
    </source>
</evidence>
<protein>
    <recommendedName>
        <fullName evidence="2 6">Autophagy-related protein 17</fullName>
    </recommendedName>
</protein>
<keyword evidence="5" id="KW-0472">Membrane</keyword>
<dbReference type="GO" id="GO:0000045">
    <property type="term" value="P:autophagosome assembly"/>
    <property type="evidence" value="ECO:0007669"/>
    <property type="project" value="TreeGrafter"/>
</dbReference>
<dbReference type="GO" id="GO:0034045">
    <property type="term" value="C:phagophore assembly site membrane"/>
    <property type="evidence" value="ECO:0007669"/>
    <property type="project" value="UniProtKB-SubCell"/>
</dbReference>
<organism evidence="7 8">
    <name type="scientific">Pyricularia oryzae</name>
    <name type="common">Rice blast fungus</name>
    <name type="synonym">Magnaporthe oryzae</name>
    <dbReference type="NCBI Taxonomy" id="318829"/>
    <lineage>
        <taxon>Eukaryota</taxon>
        <taxon>Fungi</taxon>
        <taxon>Dikarya</taxon>
        <taxon>Ascomycota</taxon>
        <taxon>Pezizomycotina</taxon>
        <taxon>Sordariomycetes</taxon>
        <taxon>Sordariomycetidae</taxon>
        <taxon>Magnaporthales</taxon>
        <taxon>Pyriculariaceae</taxon>
        <taxon>Pyricularia</taxon>
    </lineage>
</organism>
<dbReference type="InterPro" id="IPR045326">
    <property type="entry name" value="ATG17-like_dom"/>
</dbReference>
<dbReference type="EMBL" id="CP034206">
    <property type="protein sequence ID" value="QBZ58186.1"/>
    <property type="molecule type" value="Genomic_DNA"/>
</dbReference>
<dbReference type="GO" id="GO:1990316">
    <property type="term" value="C:Atg1/ULK1 kinase complex"/>
    <property type="evidence" value="ECO:0007669"/>
    <property type="project" value="TreeGrafter"/>
</dbReference>
<dbReference type="GO" id="GO:0060090">
    <property type="term" value="F:molecular adaptor activity"/>
    <property type="evidence" value="ECO:0007669"/>
    <property type="project" value="TreeGrafter"/>
</dbReference>
<evidence type="ECO:0000256" key="5">
    <source>
        <dbReference type="ARBA" id="ARBA00023136"/>
    </source>
</evidence>
<evidence type="ECO:0000256" key="4">
    <source>
        <dbReference type="ARBA" id="ARBA00023006"/>
    </source>
</evidence>
<sequence>MPSSSSARSSQSLRSSAAAAVSTSSGAADQPSVPIEILVEHLLAAKRSLSSMTLVLEANDLTTQARSVHEDSVVLAARTAFLRAGIAQQIHTLERIRRGLARTYDVGRRDFEQLIKVLDDAGERLTRTMNVLHNTIVDPVFRPAGEEPRSLMFFVDEGNVDRLTKSLKESIAELKAAETSYDGDLLRFDNDIRSVKKHLLAAPGLPSPSNSVFSRPMADLVRTLTNHSHAMAENLSSLTRHFDLCVTAVRASEGGAALALRKAAEDGPSTISISGVIRGDGTDADDQDIKTMSARERDEMLRVVMQDATEVGEVVRDINSGLEEMQALGALVEQQAAHVRTAHECTLDAFRRLEEVEARLGSYVAAEREYVDRCEVEKDAIHERLAQAEDLVVFYEGYAGAYDGLVLEYERRRNVEDKIRALWRKAAAAVEKLEEQDAAARDSMRKDVGDYIPGDLWVGMDDPVRKWKVVAVDEGEGGSGEIGGSSVRLKKGTVEAARERVHGR</sequence>
<dbReference type="Pfam" id="PF04108">
    <property type="entry name" value="ATG17_like"/>
    <property type="match status" value="1"/>
</dbReference>
<dbReference type="Proteomes" id="UP000294847">
    <property type="component" value="Chromosome 3"/>
</dbReference>
<dbReference type="PANTHER" id="PTHR28005">
    <property type="entry name" value="AUTOPHAGY-RELATED PROTEIN 17"/>
    <property type="match status" value="1"/>
</dbReference>
<accession>A0A4P7NAV4</accession>
<dbReference type="GO" id="GO:0030295">
    <property type="term" value="F:protein kinase activator activity"/>
    <property type="evidence" value="ECO:0007669"/>
    <property type="project" value="TreeGrafter"/>
</dbReference>
<keyword evidence="4 6" id="KW-0072">Autophagy</keyword>
<name>A0A4P7NAV4_PYROR</name>
<evidence type="ECO:0000313" key="7">
    <source>
        <dbReference type="EMBL" id="QBZ58186.1"/>
    </source>
</evidence>
<dbReference type="SMR" id="A0A4P7NAV4"/>
<reference evidence="7 8" key="1">
    <citation type="journal article" date="2019" name="Mol. Biol. Evol.">
        <title>Blast fungal genomes show frequent chromosomal changes, gene gains and losses, and effector gene turnover.</title>
        <authorList>
            <person name="Gomez Luciano L.B."/>
            <person name="Jason Tsai I."/>
            <person name="Chuma I."/>
            <person name="Tosa Y."/>
            <person name="Chen Y.H."/>
            <person name="Li J.Y."/>
            <person name="Li M.Y."/>
            <person name="Jade Lu M.Y."/>
            <person name="Nakayashiki H."/>
            <person name="Li W.H."/>
        </authorList>
    </citation>
    <scope>NUCLEOTIDE SEQUENCE [LARGE SCALE GENOMIC DNA]</scope>
    <source>
        <strain evidence="7">MZ5-1-6</strain>
    </source>
</reference>
<dbReference type="GO" id="GO:0000422">
    <property type="term" value="P:autophagy of mitochondrion"/>
    <property type="evidence" value="ECO:0007669"/>
    <property type="project" value="TreeGrafter"/>
</dbReference>
<keyword evidence="3 6" id="KW-0963">Cytoplasm</keyword>
<evidence type="ECO:0000256" key="6">
    <source>
        <dbReference type="RuleBase" id="RU368080"/>
    </source>
</evidence>
<evidence type="ECO:0000256" key="3">
    <source>
        <dbReference type="ARBA" id="ARBA00022490"/>
    </source>
</evidence>
<comment type="similarity">
    <text evidence="1 6">Belongs to the ATG17 family.</text>
</comment>